<dbReference type="SFLD" id="SFLDG00002">
    <property type="entry name" value="C1.7:_P-type_atpase_like"/>
    <property type="match status" value="1"/>
</dbReference>
<dbReference type="SUPFAM" id="SSF81660">
    <property type="entry name" value="Metal cation-transporting ATPase, ATP-binding domain N"/>
    <property type="match status" value="1"/>
</dbReference>
<dbReference type="FunFam" id="3.30.70.100:FF:000001">
    <property type="entry name" value="ATPase copper transporting beta"/>
    <property type="match status" value="1"/>
</dbReference>
<dbReference type="Pfam" id="PF00403">
    <property type="entry name" value="HMA"/>
    <property type="match status" value="1"/>
</dbReference>
<feature type="transmembrane region" description="Helical" evidence="10">
    <location>
        <begin position="995"/>
        <end position="1016"/>
    </location>
</feature>
<dbReference type="EMBL" id="ML978134">
    <property type="protein sequence ID" value="KAF2094358.1"/>
    <property type="molecule type" value="Genomic_DNA"/>
</dbReference>
<feature type="transmembrane region" description="Helical" evidence="10">
    <location>
        <begin position="432"/>
        <end position="451"/>
    </location>
</feature>
<evidence type="ECO:0000259" key="12">
    <source>
        <dbReference type="PROSITE" id="PS50846"/>
    </source>
</evidence>
<feature type="transmembrane region" description="Helical" evidence="10">
    <location>
        <begin position="399"/>
        <end position="420"/>
    </location>
</feature>
<dbReference type="PRINTS" id="PR00119">
    <property type="entry name" value="CATATPASE"/>
</dbReference>
<dbReference type="GO" id="GO:0055070">
    <property type="term" value="P:copper ion homeostasis"/>
    <property type="evidence" value="ECO:0007669"/>
    <property type="project" value="TreeGrafter"/>
</dbReference>
<dbReference type="PANTHER" id="PTHR43520">
    <property type="entry name" value="ATP7, ISOFORM B"/>
    <property type="match status" value="1"/>
</dbReference>
<keyword evidence="8 10" id="KW-1133">Transmembrane helix</keyword>
<evidence type="ECO:0000313" key="13">
    <source>
        <dbReference type="EMBL" id="KAF2094358.1"/>
    </source>
</evidence>
<gene>
    <name evidence="13" type="ORF">NA57DRAFT_68498</name>
</gene>
<proteinExistence type="inferred from homology"/>
<feature type="transmembrane region" description="Helical" evidence="10">
    <location>
        <begin position="635"/>
        <end position="663"/>
    </location>
</feature>
<dbReference type="InterPro" id="IPR023299">
    <property type="entry name" value="ATPase_P-typ_cyto_dom_N"/>
</dbReference>
<dbReference type="PROSITE" id="PS50846">
    <property type="entry name" value="HMA_2"/>
    <property type="match status" value="1"/>
</dbReference>
<dbReference type="InterPro" id="IPR018303">
    <property type="entry name" value="ATPase_P-typ_P_site"/>
</dbReference>
<dbReference type="SUPFAM" id="SSF56784">
    <property type="entry name" value="HAD-like"/>
    <property type="match status" value="1"/>
</dbReference>
<evidence type="ECO:0000256" key="10">
    <source>
        <dbReference type="RuleBase" id="RU362081"/>
    </source>
</evidence>
<dbReference type="GO" id="GO:0016887">
    <property type="term" value="F:ATP hydrolysis activity"/>
    <property type="evidence" value="ECO:0007669"/>
    <property type="project" value="InterPro"/>
</dbReference>
<sequence>MEKEASRVSESATAPLESVEAASPTNQHFQAIFSITGMTCSACVRAITERLETEPVVLKANVVLLASSATVDFSGEGHAGDLAELIEELGYGAVIEEVKPILDHEQKFGKGKQKAQLWKAIISMEGIMDTTTDEAIKTALQEHPSISRTSISPEEHEPRVVVEISDRKSLPEILEVINSTSGHYGAVLLDLVQVDAQTDASDQELYPRSVSVQVQGGLDERKKEQIYDALADFKGCILVDTQTLSTTNTILNIEYTPRVPNFTIRNIVVTVKSVDPLFAVNIYHPLTLEERVRLMHIRERRNIIYRVVLSVIAAIPSFIIGIALMSLVPRNNAARMYLTRPWANVSRAQWALLIIATPVYFLAADMFHRRALKELIALWRPGSSTPLFRRFYRFGSMNLLMSLGTSIAYFSSIAEIIIASQKPFVANISNSSFYFDSVVFLTMFLLIGRLIEAWSRAKTADAVTSLGQLRPTTANLCSTVRFDKANSAPIQKVPVDMIESGDVIMIAHGASPPCDGFIVDGSGSFDESSLTGESRLITKTIGDDIFSGTVNKGSPILMRVTKIVGSSMLDQIIQVVRDGQARRAPVERIGDILTSYFVPVITVISITTWILWLALGESRTLPRDWLDVESGGWPYWSLQFSVAVFIIACPCGFGLAAPTALFVGGGIAAKNGILAKGGGEAFQEASYIDIVVFDKTGTLTDGGKPAVTEIEYLQNSGSNQLDQKLLHSLVQAIEEKSNHPIASALVTYVSGKDRVKVNATFIDELPGRGMKGLFGSDEYPDSSFMVLLGNEKLLSENDVEIPDSAAETLDSWKRQGKSIVLIAIRVTDLPSSTVGDWSLQLMFAISDPIKPESIGVIKALKEQGIGVWMISGDNPTTASAVGQTVGIPPDKVIAGVLPEQKAEKIQYLQRSQAKQKQGWFSERKSGGGRATVAMVGDGVNDSPALTVADVGIAIGSGSDVAISSADFVLVSSDLSTVLVLLQLSRAVFRRIKFNFGWALVYNIIALPIAAGALYPVRSNGSHVRLDPVWASLAMALSSISVVSSSLALKTKLPLVGFRRPAIRIERS</sequence>
<keyword evidence="4 10" id="KW-0479">Metal-binding</keyword>
<dbReference type="InterPro" id="IPR023214">
    <property type="entry name" value="HAD_sf"/>
</dbReference>
<keyword evidence="7" id="KW-1278">Translocase</keyword>
<evidence type="ECO:0000256" key="1">
    <source>
        <dbReference type="ARBA" id="ARBA00004141"/>
    </source>
</evidence>
<dbReference type="InterPro" id="IPR017969">
    <property type="entry name" value="Heavy-metal-associated_CS"/>
</dbReference>
<dbReference type="GO" id="GO:0005507">
    <property type="term" value="F:copper ion binding"/>
    <property type="evidence" value="ECO:0007669"/>
    <property type="project" value="TreeGrafter"/>
</dbReference>
<dbReference type="Gene3D" id="3.30.70.100">
    <property type="match status" value="1"/>
</dbReference>
<feature type="transmembrane region" description="Helical" evidence="10">
    <location>
        <begin position="348"/>
        <end position="367"/>
    </location>
</feature>
<dbReference type="NCBIfam" id="TIGR01494">
    <property type="entry name" value="ATPase_P-type"/>
    <property type="match status" value="2"/>
</dbReference>
<dbReference type="CDD" id="cd00371">
    <property type="entry name" value="HMA"/>
    <property type="match status" value="1"/>
</dbReference>
<name>A0A9P4I7J7_9PEZI</name>
<dbReference type="OrthoDB" id="432719at2759"/>
<dbReference type="Gene3D" id="3.40.50.1000">
    <property type="entry name" value="HAD superfamily/HAD-like"/>
    <property type="match status" value="1"/>
</dbReference>
<dbReference type="InterPro" id="IPR008250">
    <property type="entry name" value="ATPase_P-typ_transduc_dom_A_sf"/>
</dbReference>
<dbReference type="PROSITE" id="PS00154">
    <property type="entry name" value="ATPASE_E1_E2"/>
    <property type="match status" value="1"/>
</dbReference>
<comment type="subcellular location">
    <subcellularLocation>
        <location evidence="1">Membrane</location>
        <topology evidence="1">Multi-pass membrane protein</topology>
    </subcellularLocation>
</comment>
<evidence type="ECO:0000256" key="11">
    <source>
        <dbReference type="SAM" id="MobiDB-lite"/>
    </source>
</evidence>
<dbReference type="InterPro" id="IPR044492">
    <property type="entry name" value="P_typ_ATPase_HD_dom"/>
</dbReference>
<keyword evidence="9 10" id="KW-0472">Membrane</keyword>
<dbReference type="SUPFAM" id="SSF81653">
    <property type="entry name" value="Calcium ATPase, transduction domain A"/>
    <property type="match status" value="1"/>
</dbReference>
<dbReference type="InterPro" id="IPR027256">
    <property type="entry name" value="P-typ_ATPase_IB"/>
</dbReference>
<dbReference type="Pfam" id="PF00122">
    <property type="entry name" value="E1-E2_ATPase"/>
    <property type="match status" value="1"/>
</dbReference>
<dbReference type="InterPro" id="IPR023298">
    <property type="entry name" value="ATPase_P-typ_TM_dom_sf"/>
</dbReference>
<organism evidence="13 14">
    <name type="scientific">Rhizodiscina lignyota</name>
    <dbReference type="NCBI Taxonomy" id="1504668"/>
    <lineage>
        <taxon>Eukaryota</taxon>
        <taxon>Fungi</taxon>
        <taxon>Dikarya</taxon>
        <taxon>Ascomycota</taxon>
        <taxon>Pezizomycotina</taxon>
        <taxon>Dothideomycetes</taxon>
        <taxon>Pleosporomycetidae</taxon>
        <taxon>Aulographales</taxon>
        <taxon>Rhizodiscinaceae</taxon>
        <taxon>Rhizodiscina</taxon>
    </lineage>
</organism>
<feature type="region of interest" description="Disordered" evidence="11">
    <location>
        <begin position="1"/>
        <end position="20"/>
    </location>
</feature>
<evidence type="ECO:0000256" key="4">
    <source>
        <dbReference type="ARBA" id="ARBA00022723"/>
    </source>
</evidence>
<feature type="domain" description="HMA" evidence="12">
    <location>
        <begin position="29"/>
        <end position="94"/>
    </location>
</feature>
<evidence type="ECO:0000256" key="8">
    <source>
        <dbReference type="ARBA" id="ARBA00022989"/>
    </source>
</evidence>
<dbReference type="SUPFAM" id="SSF55008">
    <property type="entry name" value="HMA, heavy metal-associated domain"/>
    <property type="match status" value="1"/>
</dbReference>
<dbReference type="SUPFAM" id="SSF81665">
    <property type="entry name" value="Calcium ATPase, transmembrane domain M"/>
    <property type="match status" value="1"/>
</dbReference>
<dbReference type="Gene3D" id="3.40.1110.10">
    <property type="entry name" value="Calcium-transporting ATPase, cytoplasmic domain N"/>
    <property type="match status" value="1"/>
</dbReference>
<dbReference type="PROSITE" id="PS01047">
    <property type="entry name" value="HMA_1"/>
    <property type="match status" value="1"/>
</dbReference>
<dbReference type="Pfam" id="PF00702">
    <property type="entry name" value="Hydrolase"/>
    <property type="match status" value="1"/>
</dbReference>
<evidence type="ECO:0000256" key="7">
    <source>
        <dbReference type="ARBA" id="ARBA00022967"/>
    </source>
</evidence>
<feature type="transmembrane region" description="Helical" evidence="10">
    <location>
        <begin position="592"/>
        <end position="615"/>
    </location>
</feature>
<dbReference type="InterPro" id="IPR036163">
    <property type="entry name" value="HMA_dom_sf"/>
</dbReference>
<dbReference type="FunFam" id="2.70.150.10:FF:000068">
    <property type="entry name" value="Copper resistance-associated P-type ATPase"/>
    <property type="match status" value="1"/>
</dbReference>
<dbReference type="AlphaFoldDB" id="A0A9P4I7J7"/>
<keyword evidence="6 10" id="KW-0067">ATP-binding</keyword>
<feature type="transmembrane region" description="Helical" evidence="10">
    <location>
        <begin position="1028"/>
        <end position="1048"/>
    </location>
</feature>
<evidence type="ECO:0000256" key="3">
    <source>
        <dbReference type="ARBA" id="ARBA00022692"/>
    </source>
</evidence>
<dbReference type="GO" id="GO:0043682">
    <property type="term" value="F:P-type divalent copper transporter activity"/>
    <property type="evidence" value="ECO:0007669"/>
    <property type="project" value="TreeGrafter"/>
</dbReference>
<keyword evidence="3 10" id="KW-0812">Transmembrane</keyword>
<protein>
    <submittedName>
        <fullName evidence="13">Heavy metal translocatin</fullName>
    </submittedName>
</protein>
<dbReference type="SFLD" id="SFLDS00003">
    <property type="entry name" value="Haloacid_Dehalogenase"/>
    <property type="match status" value="1"/>
</dbReference>
<feature type="transmembrane region" description="Helical" evidence="10">
    <location>
        <begin position="303"/>
        <end position="328"/>
    </location>
</feature>
<comment type="caution">
    <text evidence="13">The sequence shown here is derived from an EMBL/GenBank/DDBJ whole genome shotgun (WGS) entry which is preliminary data.</text>
</comment>
<evidence type="ECO:0000313" key="14">
    <source>
        <dbReference type="Proteomes" id="UP000799772"/>
    </source>
</evidence>
<dbReference type="InterPro" id="IPR059000">
    <property type="entry name" value="ATPase_P-type_domA"/>
</dbReference>
<evidence type="ECO:0000256" key="9">
    <source>
        <dbReference type="ARBA" id="ARBA00023136"/>
    </source>
</evidence>
<dbReference type="InterPro" id="IPR006121">
    <property type="entry name" value="HMA_dom"/>
</dbReference>
<keyword evidence="5 10" id="KW-0547">Nucleotide-binding</keyword>
<dbReference type="InterPro" id="IPR036412">
    <property type="entry name" value="HAD-like_sf"/>
</dbReference>
<evidence type="ECO:0000256" key="2">
    <source>
        <dbReference type="ARBA" id="ARBA00006024"/>
    </source>
</evidence>
<dbReference type="GO" id="GO:0016020">
    <property type="term" value="C:membrane"/>
    <property type="evidence" value="ECO:0007669"/>
    <property type="project" value="UniProtKB-SubCell"/>
</dbReference>
<dbReference type="SFLD" id="SFLDF00027">
    <property type="entry name" value="p-type_atpase"/>
    <property type="match status" value="1"/>
</dbReference>
<dbReference type="Gene3D" id="2.70.150.10">
    <property type="entry name" value="Calcium-transporting ATPase, cytoplasmic transduction domain A"/>
    <property type="match status" value="1"/>
</dbReference>
<dbReference type="NCBIfam" id="TIGR01525">
    <property type="entry name" value="ATPase-IB_hvy"/>
    <property type="match status" value="1"/>
</dbReference>
<dbReference type="PANTHER" id="PTHR43520:SF32">
    <property type="entry name" value="COPPER RESISTANCE P-TYPE ATPASE (EUROFUNG)"/>
    <property type="match status" value="1"/>
</dbReference>
<comment type="similarity">
    <text evidence="2 10">Belongs to the cation transport ATPase (P-type) (TC 3.A.3) family. Type IB subfamily.</text>
</comment>
<dbReference type="GO" id="GO:0005524">
    <property type="term" value="F:ATP binding"/>
    <property type="evidence" value="ECO:0007669"/>
    <property type="project" value="UniProtKB-UniRule"/>
</dbReference>
<evidence type="ECO:0000256" key="6">
    <source>
        <dbReference type="ARBA" id="ARBA00022840"/>
    </source>
</evidence>
<keyword evidence="14" id="KW-1185">Reference proteome</keyword>
<reference evidence="13" key="1">
    <citation type="journal article" date="2020" name="Stud. Mycol.">
        <title>101 Dothideomycetes genomes: a test case for predicting lifestyles and emergence of pathogens.</title>
        <authorList>
            <person name="Haridas S."/>
            <person name="Albert R."/>
            <person name="Binder M."/>
            <person name="Bloem J."/>
            <person name="Labutti K."/>
            <person name="Salamov A."/>
            <person name="Andreopoulos B."/>
            <person name="Baker S."/>
            <person name="Barry K."/>
            <person name="Bills G."/>
            <person name="Bluhm B."/>
            <person name="Cannon C."/>
            <person name="Castanera R."/>
            <person name="Culley D."/>
            <person name="Daum C."/>
            <person name="Ezra D."/>
            <person name="Gonzalez J."/>
            <person name="Henrissat B."/>
            <person name="Kuo A."/>
            <person name="Liang C."/>
            <person name="Lipzen A."/>
            <person name="Lutzoni F."/>
            <person name="Magnuson J."/>
            <person name="Mondo S."/>
            <person name="Nolan M."/>
            <person name="Ohm R."/>
            <person name="Pangilinan J."/>
            <person name="Park H.-J."/>
            <person name="Ramirez L."/>
            <person name="Alfaro M."/>
            <person name="Sun H."/>
            <person name="Tritt A."/>
            <person name="Yoshinaga Y."/>
            <person name="Zwiers L.-H."/>
            <person name="Turgeon B."/>
            <person name="Goodwin S."/>
            <person name="Spatafora J."/>
            <person name="Crous P."/>
            <person name="Grigoriev I."/>
        </authorList>
    </citation>
    <scope>NUCLEOTIDE SEQUENCE</scope>
    <source>
        <strain evidence="13">CBS 133067</strain>
    </source>
</reference>
<dbReference type="Proteomes" id="UP000799772">
    <property type="component" value="Unassembled WGS sequence"/>
</dbReference>
<evidence type="ECO:0000256" key="5">
    <source>
        <dbReference type="ARBA" id="ARBA00022741"/>
    </source>
</evidence>
<dbReference type="InterPro" id="IPR001757">
    <property type="entry name" value="P_typ_ATPase"/>
</dbReference>
<accession>A0A9P4I7J7</accession>
<dbReference type="CDD" id="cd02094">
    <property type="entry name" value="P-type_ATPase_Cu-like"/>
    <property type="match status" value="1"/>
</dbReference>